<dbReference type="Pfam" id="PF01323">
    <property type="entry name" value="DSBA"/>
    <property type="match status" value="1"/>
</dbReference>
<evidence type="ECO:0000256" key="1">
    <source>
        <dbReference type="PIRNR" id="PIRNR006386"/>
    </source>
</evidence>
<dbReference type="InterPro" id="IPR014440">
    <property type="entry name" value="HCCAis_GSTk"/>
</dbReference>
<evidence type="ECO:0000259" key="3">
    <source>
        <dbReference type="Pfam" id="PF01323"/>
    </source>
</evidence>
<dbReference type="GO" id="GO:0006749">
    <property type="term" value="P:glutathione metabolic process"/>
    <property type="evidence" value="ECO:0007669"/>
    <property type="project" value="TreeGrafter"/>
</dbReference>
<protein>
    <recommendedName>
        <fullName evidence="1">2-hydroxychromene-2-carboxylate isomerase</fullName>
        <ecNumber evidence="1">5.99.1.4</ecNumber>
    </recommendedName>
</protein>
<dbReference type="GO" id="GO:0004602">
    <property type="term" value="F:glutathione peroxidase activity"/>
    <property type="evidence" value="ECO:0007669"/>
    <property type="project" value="TreeGrafter"/>
</dbReference>
<keyword evidence="5" id="KW-1185">Reference proteome</keyword>
<sequence length="205" mass="23046">MVQFWYEFASSYSYPAAMRVEEEAEQRGIAIEWRPFLLGPLFKEQQGLSDSPFNEVAVKGRYMWRDLERICASLKIPFSRPMKFPQNGLAAARLALVGLREGWGKDFSRAVFRANFAEGLDIGDPGVLEPIVRACGGDPRSSRMKANSDEIKDKLRGNVDTARARGIFGAPTFVCDDGELFWGNDRLEQALDWACEHEYAGRAAL</sequence>
<proteinExistence type="inferred from homology"/>
<reference evidence="5" key="1">
    <citation type="submission" date="2017-09" db="EMBL/GenBank/DDBJ databases">
        <title>Genome sequence of Nannocystis excedens DSM 71.</title>
        <authorList>
            <person name="Blom J."/>
        </authorList>
    </citation>
    <scope>NUCLEOTIDE SEQUENCE [LARGE SCALE GENOMIC DNA]</scope>
    <source>
        <strain evidence="5">type strain: E19</strain>
    </source>
</reference>
<dbReference type="PIRSF" id="PIRSF006386">
    <property type="entry name" value="HCCAis_GSTk"/>
    <property type="match status" value="1"/>
</dbReference>
<dbReference type="GO" id="GO:1901170">
    <property type="term" value="P:naphthalene catabolic process"/>
    <property type="evidence" value="ECO:0007669"/>
    <property type="project" value="InterPro"/>
</dbReference>
<dbReference type="InterPro" id="IPR001853">
    <property type="entry name" value="DSBA-like_thioredoxin_dom"/>
</dbReference>
<dbReference type="EC" id="5.99.1.4" evidence="1"/>
<dbReference type="GO" id="GO:0004364">
    <property type="term" value="F:glutathione transferase activity"/>
    <property type="evidence" value="ECO:0007669"/>
    <property type="project" value="TreeGrafter"/>
</dbReference>
<dbReference type="EMBL" id="LT960614">
    <property type="protein sequence ID" value="SON55083.1"/>
    <property type="molecule type" value="Genomic_DNA"/>
</dbReference>
<name>A0A2C9D4C8_9HYPH</name>
<organism evidence="4 5">
    <name type="scientific">Hartmannibacter diazotrophicus</name>
    <dbReference type="NCBI Taxonomy" id="1482074"/>
    <lineage>
        <taxon>Bacteria</taxon>
        <taxon>Pseudomonadati</taxon>
        <taxon>Pseudomonadota</taxon>
        <taxon>Alphaproteobacteria</taxon>
        <taxon>Hyphomicrobiales</taxon>
        <taxon>Pleomorphomonadaceae</taxon>
        <taxon>Hartmannibacter</taxon>
    </lineage>
</organism>
<comment type="similarity">
    <text evidence="1">Belongs to the GST superfamily. NadH family.</text>
</comment>
<dbReference type="PANTHER" id="PTHR42943">
    <property type="entry name" value="GLUTATHIONE S-TRANSFERASE KAPPA"/>
    <property type="match status" value="1"/>
</dbReference>
<dbReference type="CDD" id="cd03022">
    <property type="entry name" value="DsbA_HCCA_Iso"/>
    <property type="match status" value="1"/>
</dbReference>
<dbReference type="InterPro" id="IPR051924">
    <property type="entry name" value="GST_Kappa/NadH"/>
</dbReference>
<dbReference type="Proteomes" id="UP000223606">
    <property type="component" value="Chromosome 1"/>
</dbReference>
<comment type="catalytic activity">
    <reaction evidence="1">
        <text>2-hydroxychromene-2-carboxylate = (3E)-4-(2-hydroxyphenyl)-2-oxobut-3-enoate</text>
        <dbReference type="Rhea" id="RHEA:27401"/>
        <dbReference type="ChEBI" id="CHEBI:59350"/>
        <dbReference type="ChEBI" id="CHEBI:59353"/>
        <dbReference type="EC" id="5.99.1.4"/>
    </reaction>
</comment>
<dbReference type="KEGG" id="hdi:HDIA_1542"/>
<evidence type="ECO:0000313" key="5">
    <source>
        <dbReference type="Proteomes" id="UP000223606"/>
    </source>
</evidence>
<evidence type="ECO:0000256" key="2">
    <source>
        <dbReference type="PIRSR" id="PIRSR006386-1"/>
    </source>
</evidence>
<gene>
    <name evidence="4" type="primary">nahD</name>
    <name evidence="4" type="ORF">HDIA_1542</name>
</gene>
<evidence type="ECO:0000313" key="4">
    <source>
        <dbReference type="EMBL" id="SON55083.1"/>
    </source>
</evidence>
<dbReference type="GO" id="GO:0018845">
    <property type="term" value="F:2-hydroxychromene-2-carboxylate isomerase activity"/>
    <property type="evidence" value="ECO:0007669"/>
    <property type="project" value="UniProtKB-UniRule"/>
</dbReference>
<dbReference type="OrthoDB" id="5244108at2"/>
<dbReference type="Gene3D" id="3.40.30.10">
    <property type="entry name" value="Glutaredoxin"/>
    <property type="match status" value="1"/>
</dbReference>
<keyword evidence="1 4" id="KW-0413">Isomerase</keyword>
<dbReference type="SUPFAM" id="SSF52833">
    <property type="entry name" value="Thioredoxin-like"/>
    <property type="match status" value="1"/>
</dbReference>
<dbReference type="InterPro" id="IPR044087">
    <property type="entry name" value="NahD-like"/>
</dbReference>
<dbReference type="PANTHER" id="PTHR42943:SF2">
    <property type="entry name" value="GLUTATHIONE S-TRANSFERASE KAPPA 1"/>
    <property type="match status" value="1"/>
</dbReference>
<accession>A0A2C9D4C8</accession>
<dbReference type="InterPro" id="IPR036249">
    <property type="entry name" value="Thioredoxin-like_sf"/>
</dbReference>
<feature type="active site" description="Nucleophile" evidence="2">
    <location>
        <position position="10"/>
    </location>
</feature>
<feature type="domain" description="DSBA-like thioredoxin" evidence="3">
    <location>
        <begin position="2"/>
        <end position="189"/>
    </location>
</feature>
<dbReference type="AlphaFoldDB" id="A0A2C9D4C8"/>
<dbReference type="RefSeq" id="WP_099555648.1">
    <property type="nucleotide sequence ID" value="NZ_LT960614.1"/>
</dbReference>